<dbReference type="InterPro" id="IPR024478">
    <property type="entry name" value="HlyB_4HB_MCP"/>
</dbReference>
<dbReference type="InterPro" id="IPR047347">
    <property type="entry name" value="YvaQ-like_sensor"/>
</dbReference>
<evidence type="ECO:0000256" key="4">
    <source>
        <dbReference type="SAM" id="Phobius"/>
    </source>
</evidence>
<keyword evidence="4" id="KW-0812">Transmembrane</keyword>
<dbReference type="PROSITE" id="PS50111">
    <property type="entry name" value="CHEMOTAXIS_TRANSDUC_2"/>
    <property type="match status" value="1"/>
</dbReference>
<dbReference type="Pfam" id="PF00672">
    <property type="entry name" value="HAMP"/>
    <property type="match status" value="1"/>
</dbReference>
<evidence type="ECO:0000259" key="5">
    <source>
        <dbReference type="PROSITE" id="PS50111"/>
    </source>
</evidence>
<accession>A0ABT2C3D5</accession>
<feature type="domain" description="HAMP" evidence="6">
    <location>
        <begin position="212"/>
        <end position="264"/>
    </location>
</feature>
<dbReference type="Gene3D" id="6.10.340.10">
    <property type="match status" value="1"/>
</dbReference>
<evidence type="ECO:0000313" key="7">
    <source>
        <dbReference type="EMBL" id="MCS0631144.1"/>
    </source>
</evidence>
<dbReference type="InterPro" id="IPR004089">
    <property type="entry name" value="MCPsignal_dom"/>
</dbReference>
<keyword evidence="4" id="KW-1133">Transmembrane helix</keyword>
<evidence type="ECO:0000256" key="3">
    <source>
        <dbReference type="PROSITE-ProRule" id="PRU00284"/>
    </source>
</evidence>
<organism evidence="7 8">
    <name type="scientific">Telluria mixta</name>
    <dbReference type="NCBI Taxonomy" id="34071"/>
    <lineage>
        <taxon>Bacteria</taxon>
        <taxon>Pseudomonadati</taxon>
        <taxon>Pseudomonadota</taxon>
        <taxon>Betaproteobacteria</taxon>
        <taxon>Burkholderiales</taxon>
        <taxon>Oxalobacteraceae</taxon>
        <taxon>Telluria group</taxon>
        <taxon>Telluria</taxon>
    </lineage>
</organism>
<feature type="domain" description="Methyl-accepting transducer" evidence="5">
    <location>
        <begin position="269"/>
        <end position="498"/>
    </location>
</feature>
<dbReference type="InterPro" id="IPR004090">
    <property type="entry name" value="Chemotax_Me-accpt_rcpt"/>
</dbReference>
<evidence type="ECO:0000256" key="2">
    <source>
        <dbReference type="ARBA" id="ARBA00029447"/>
    </source>
</evidence>
<sequence>MKLTDFRIGSRLGAAFGAICATLVILAGLGIVTLARLDASTRAIVGGYMPRIEAANNLRNTITDTDIALRNMMLNDNPADRKRQVDNILARRKDAARILGAFDRTMSDAGERAWLARAVAANAAYVGGQDDLFKLIADGPPADAQAYMVNRFRPVLRNFKALVAEQIDTQNELARRAGAQAETTYTETRRLMIILAAAVLALSALLAYRITRSITGPLARALAAARTVAAGNLSSRIDADGRDELGQLLAALKTMNDNLGSTVGAVRTGTDTIAAIATEVAAGNQDLSARTEHQAASLEETASTMEELTCTVRRNADHAREARVLAEAASEVAAQGSATMSHVIRTMGRIDGAAARIADITSVIDGISFQTNILALNAAVEAARAGEHGRGFAVVAEEVRKLAQRSATAAGEIKALVAASSDAAAEGQALVRQAGTTIADVEQSTRRVTGMMAEISAASAEQSTGIEQVNVAVIGMDGLTQQNAALVEQAAAASKAMQQQADELARAVAAFTLAAPAATMAPPVPAPHSRRRALA</sequence>
<dbReference type="RefSeq" id="WP_259450226.1">
    <property type="nucleotide sequence ID" value="NZ_CP119520.1"/>
</dbReference>
<dbReference type="CDD" id="cd19411">
    <property type="entry name" value="MCP2201-like_sensor"/>
    <property type="match status" value="1"/>
</dbReference>
<proteinExistence type="inferred from homology"/>
<dbReference type="PANTHER" id="PTHR43531">
    <property type="entry name" value="PROTEIN ICFG"/>
    <property type="match status" value="1"/>
</dbReference>
<protein>
    <submittedName>
        <fullName evidence="7">Methyl-accepting chemotaxis protein</fullName>
    </submittedName>
</protein>
<dbReference type="CDD" id="cd11386">
    <property type="entry name" value="MCP_signal"/>
    <property type="match status" value="1"/>
</dbReference>
<reference evidence="7" key="1">
    <citation type="submission" date="2022-08" db="EMBL/GenBank/DDBJ databases">
        <title>Reclassification of Massilia species as members of the genera Telluria, Duganella, Pseudoduganella, Mokoshia gen. nov. and Zemynaea gen. nov. using orthogonal and non-orthogonal genome-based approaches.</title>
        <authorList>
            <person name="Bowman J.P."/>
        </authorList>
    </citation>
    <scope>NUCLEOTIDE SEQUENCE</scope>
    <source>
        <strain evidence="7">LMG 11547</strain>
    </source>
</reference>
<dbReference type="Proteomes" id="UP001165263">
    <property type="component" value="Unassembled WGS sequence"/>
</dbReference>
<dbReference type="PRINTS" id="PR00260">
    <property type="entry name" value="CHEMTRNSDUCR"/>
</dbReference>
<evidence type="ECO:0000313" key="8">
    <source>
        <dbReference type="Proteomes" id="UP001165263"/>
    </source>
</evidence>
<dbReference type="EMBL" id="JANUHC010000006">
    <property type="protein sequence ID" value="MCS0631144.1"/>
    <property type="molecule type" value="Genomic_DNA"/>
</dbReference>
<dbReference type="SUPFAM" id="SSF58104">
    <property type="entry name" value="Methyl-accepting chemotaxis protein (MCP) signaling domain"/>
    <property type="match status" value="1"/>
</dbReference>
<dbReference type="InterPro" id="IPR003660">
    <property type="entry name" value="HAMP_dom"/>
</dbReference>
<dbReference type="InterPro" id="IPR051310">
    <property type="entry name" value="MCP_chemotaxis"/>
</dbReference>
<keyword evidence="1" id="KW-0488">Methylation</keyword>
<comment type="caution">
    <text evidence="7">The sequence shown here is derived from an EMBL/GenBank/DDBJ whole genome shotgun (WGS) entry which is preliminary data.</text>
</comment>
<feature type="transmembrane region" description="Helical" evidence="4">
    <location>
        <begin position="12"/>
        <end position="35"/>
    </location>
</feature>
<evidence type="ECO:0000259" key="6">
    <source>
        <dbReference type="PROSITE" id="PS50885"/>
    </source>
</evidence>
<comment type="similarity">
    <text evidence="2">Belongs to the methyl-accepting chemotaxis (MCP) protein family.</text>
</comment>
<dbReference type="SMART" id="SM00283">
    <property type="entry name" value="MA"/>
    <property type="match status" value="1"/>
</dbReference>
<dbReference type="Gene3D" id="1.10.287.950">
    <property type="entry name" value="Methyl-accepting chemotaxis protein"/>
    <property type="match status" value="1"/>
</dbReference>
<dbReference type="PANTHER" id="PTHR43531:SF14">
    <property type="entry name" value="METHYL-ACCEPTING CHEMOTAXIS PROTEIN I-RELATED"/>
    <property type="match status" value="1"/>
</dbReference>
<keyword evidence="4" id="KW-0472">Membrane</keyword>
<evidence type="ECO:0000256" key="1">
    <source>
        <dbReference type="ARBA" id="ARBA00022481"/>
    </source>
</evidence>
<dbReference type="PROSITE" id="PS50885">
    <property type="entry name" value="HAMP"/>
    <property type="match status" value="1"/>
</dbReference>
<dbReference type="Pfam" id="PF00015">
    <property type="entry name" value="MCPsignal"/>
    <property type="match status" value="1"/>
</dbReference>
<keyword evidence="8" id="KW-1185">Reference proteome</keyword>
<dbReference type="SMART" id="SM00304">
    <property type="entry name" value="HAMP"/>
    <property type="match status" value="1"/>
</dbReference>
<gene>
    <name evidence="7" type="ORF">NX786_17565</name>
</gene>
<dbReference type="CDD" id="cd06225">
    <property type="entry name" value="HAMP"/>
    <property type="match status" value="1"/>
</dbReference>
<dbReference type="Pfam" id="PF12729">
    <property type="entry name" value="4HB_MCP_1"/>
    <property type="match status" value="1"/>
</dbReference>
<name>A0ABT2C3D5_9BURK</name>
<feature type="transmembrane region" description="Helical" evidence="4">
    <location>
        <begin position="191"/>
        <end position="210"/>
    </location>
</feature>
<keyword evidence="3" id="KW-0807">Transducer</keyword>